<protein>
    <submittedName>
        <fullName evidence="1">Uncharacterized protein</fullName>
    </submittedName>
</protein>
<keyword evidence="2" id="KW-1185">Reference proteome</keyword>
<name>A0ABS1Q7U9_9ACTN</name>
<dbReference type="EMBL" id="JAERRG010000063">
    <property type="protein sequence ID" value="MBL1120753.1"/>
    <property type="molecule type" value="Genomic_DNA"/>
</dbReference>
<sequence length="99" mass="9848">MGPHHRTTAPSGGSGLAFSNVELAVSGHGSASAAWVAVQATAIAFAGDTNLTFQVGGRTSSSTPIHVVDHQAGGPWDSLTLTFCLATVPSAFASGRTPG</sequence>
<comment type="caution">
    <text evidence="1">The sequence shown here is derived from an EMBL/GenBank/DDBJ whole genome shotgun (WGS) entry which is preliminary data.</text>
</comment>
<organism evidence="1 2">
    <name type="scientific">Streptomyces endocoffeicus</name>
    <dbReference type="NCBI Taxonomy" id="2898945"/>
    <lineage>
        <taxon>Bacteria</taxon>
        <taxon>Bacillati</taxon>
        <taxon>Actinomycetota</taxon>
        <taxon>Actinomycetes</taxon>
        <taxon>Kitasatosporales</taxon>
        <taxon>Streptomycetaceae</taxon>
        <taxon>Streptomyces</taxon>
    </lineage>
</organism>
<gene>
    <name evidence="1" type="ORF">JK364_52130</name>
</gene>
<reference evidence="1 2" key="1">
    <citation type="submission" date="2021-01" db="EMBL/GenBank/DDBJ databases">
        <title>WGS of actinomycetes isolated from Thailand.</title>
        <authorList>
            <person name="Thawai C."/>
        </authorList>
    </citation>
    <scope>NUCLEOTIDE SEQUENCE [LARGE SCALE GENOMIC DNA]</scope>
    <source>
        <strain evidence="1 2">CA3R110</strain>
    </source>
</reference>
<evidence type="ECO:0000313" key="2">
    <source>
        <dbReference type="Proteomes" id="UP000621510"/>
    </source>
</evidence>
<evidence type="ECO:0000313" key="1">
    <source>
        <dbReference type="EMBL" id="MBL1120753.1"/>
    </source>
</evidence>
<dbReference type="RefSeq" id="WP_201858509.1">
    <property type="nucleotide sequence ID" value="NZ_JAERRG010000063.1"/>
</dbReference>
<accession>A0ABS1Q7U9</accession>
<dbReference type="Proteomes" id="UP000621510">
    <property type="component" value="Unassembled WGS sequence"/>
</dbReference>
<proteinExistence type="predicted"/>